<keyword evidence="3 5" id="KW-0808">Transferase</keyword>
<comment type="similarity">
    <text evidence="1">Belongs to the glycosyltransferase 2 family.</text>
</comment>
<keyword evidence="2" id="KW-0328">Glycosyltransferase</keyword>
<dbReference type="Pfam" id="PF00535">
    <property type="entry name" value="Glycos_transf_2"/>
    <property type="match status" value="1"/>
</dbReference>
<evidence type="ECO:0000313" key="6">
    <source>
        <dbReference type="Proteomes" id="UP000535838"/>
    </source>
</evidence>
<evidence type="ECO:0000256" key="2">
    <source>
        <dbReference type="ARBA" id="ARBA00022676"/>
    </source>
</evidence>
<sequence>MVLAFVLNASNAAEAEMTRSNLARYAPEWEVELIQRMPAKAMNELLEPYDQPFFLTLQAGDRLRPPFVAELADRLAGLPANAAGLIYYREQGSPLHESPIPEPPPHPLVWRTDAVKLGGEPYLAERELLPFEAYVLHDKMFRLGAGWNWPVAGSSMWEPSRTRKPAWQRVEEEWEWVCPTLEAGRGPAGSPGPIELLKPLESPLITIVICSYNNAEYLLWAIRSVCSQTADVWQLIVVDDASTDDTWTKLQALPQSSRIALIRNPVNKGKSHSLNAALEACGTPWLLELDADDWLPPDCLQKLLPSIRSASPDTACLYGDHCRWTERPRKELVYNGRHPALASWNPESLLEEAAPLAPRCYRTEALRRLGGWAVTALYDGRLYEDFEILLRLAKSFRVRHVPEMLYHRRIRSSSITRRNSDKYAAWKRWMLRKASVAGTEEAPG</sequence>
<gene>
    <name evidence="5" type="ORF">H7B67_16180</name>
</gene>
<dbReference type="PANTHER" id="PTHR43685:SF5">
    <property type="entry name" value="GLYCOSYLTRANSFERASE EPSE-RELATED"/>
    <property type="match status" value="1"/>
</dbReference>
<dbReference type="InterPro" id="IPR050834">
    <property type="entry name" value="Glycosyltransf_2"/>
</dbReference>
<feature type="domain" description="Glycosyltransferase 2-like" evidence="4">
    <location>
        <begin position="206"/>
        <end position="329"/>
    </location>
</feature>
<proteinExistence type="inferred from homology"/>
<dbReference type="Gene3D" id="3.90.550.10">
    <property type="entry name" value="Spore Coat Polysaccharide Biosynthesis Protein SpsA, Chain A"/>
    <property type="match status" value="1"/>
</dbReference>
<dbReference type="InterPro" id="IPR001173">
    <property type="entry name" value="Glyco_trans_2-like"/>
</dbReference>
<dbReference type="InterPro" id="IPR029044">
    <property type="entry name" value="Nucleotide-diphossugar_trans"/>
</dbReference>
<dbReference type="AlphaFoldDB" id="A0A841SXL1"/>
<protein>
    <submittedName>
        <fullName evidence="5">Glycosyltransferase family 2 protein</fullName>
    </submittedName>
</protein>
<keyword evidence="6" id="KW-1185">Reference proteome</keyword>
<reference evidence="5 6" key="1">
    <citation type="submission" date="2020-08" db="EMBL/GenBank/DDBJ databases">
        <title>Cohnella phylogeny.</title>
        <authorList>
            <person name="Dunlap C."/>
        </authorList>
    </citation>
    <scope>NUCLEOTIDE SEQUENCE [LARGE SCALE GENOMIC DNA]</scope>
    <source>
        <strain evidence="5 6">DSM 25241</strain>
    </source>
</reference>
<dbReference type="Proteomes" id="UP000535838">
    <property type="component" value="Unassembled WGS sequence"/>
</dbReference>
<comment type="caution">
    <text evidence="5">The sequence shown here is derived from an EMBL/GenBank/DDBJ whole genome shotgun (WGS) entry which is preliminary data.</text>
</comment>
<dbReference type="GO" id="GO:0016757">
    <property type="term" value="F:glycosyltransferase activity"/>
    <property type="evidence" value="ECO:0007669"/>
    <property type="project" value="UniProtKB-KW"/>
</dbReference>
<name>A0A841SXL1_9BACL</name>
<dbReference type="SUPFAM" id="SSF53448">
    <property type="entry name" value="Nucleotide-diphospho-sugar transferases"/>
    <property type="match status" value="1"/>
</dbReference>
<evidence type="ECO:0000256" key="1">
    <source>
        <dbReference type="ARBA" id="ARBA00006739"/>
    </source>
</evidence>
<evidence type="ECO:0000313" key="5">
    <source>
        <dbReference type="EMBL" id="MBB6635659.1"/>
    </source>
</evidence>
<evidence type="ECO:0000256" key="3">
    <source>
        <dbReference type="ARBA" id="ARBA00022679"/>
    </source>
</evidence>
<dbReference type="EMBL" id="JACJVQ010000014">
    <property type="protein sequence ID" value="MBB6635659.1"/>
    <property type="molecule type" value="Genomic_DNA"/>
</dbReference>
<evidence type="ECO:0000259" key="4">
    <source>
        <dbReference type="Pfam" id="PF00535"/>
    </source>
</evidence>
<dbReference type="PANTHER" id="PTHR43685">
    <property type="entry name" value="GLYCOSYLTRANSFERASE"/>
    <property type="match status" value="1"/>
</dbReference>
<organism evidence="5 6">
    <name type="scientific">Cohnella thailandensis</name>
    <dbReference type="NCBI Taxonomy" id="557557"/>
    <lineage>
        <taxon>Bacteria</taxon>
        <taxon>Bacillati</taxon>
        <taxon>Bacillota</taxon>
        <taxon>Bacilli</taxon>
        <taxon>Bacillales</taxon>
        <taxon>Paenibacillaceae</taxon>
        <taxon>Cohnella</taxon>
    </lineage>
</organism>
<accession>A0A841SXL1</accession>
<dbReference type="RefSeq" id="WP_185120900.1">
    <property type="nucleotide sequence ID" value="NZ_JACJVQ010000014.1"/>
</dbReference>